<dbReference type="AlphaFoldDB" id="A0A662DF78"/>
<organism evidence="1 2">
    <name type="scientific">Aerophobetes bacterium</name>
    <dbReference type="NCBI Taxonomy" id="2030807"/>
    <lineage>
        <taxon>Bacteria</taxon>
        <taxon>Candidatus Aerophobota</taxon>
    </lineage>
</organism>
<comment type="caution">
    <text evidence="1">The sequence shown here is derived from an EMBL/GenBank/DDBJ whole genome shotgun (WGS) entry which is preliminary data.</text>
</comment>
<evidence type="ECO:0000313" key="1">
    <source>
        <dbReference type="EMBL" id="RLE12596.1"/>
    </source>
</evidence>
<evidence type="ECO:0000313" key="2">
    <source>
        <dbReference type="Proteomes" id="UP000267654"/>
    </source>
</evidence>
<reference evidence="1 2" key="1">
    <citation type="submission" date="2018-06" db="EMBL/GenBank/DDBJ databases">
        <title>Extensive metabolic versatility and redundancy in microbially diverse, dynamic hydrothermal sediments.</title>
        <authorList>
            <person name="Dombrowski N."/>
            <person name="Teske A."/>
            <person name="Baker B.J."/>
        </authorList>
    </citation>
    <scope>NUCLEOTIDE SEQUENCE [LARGE SCALE GENOMIC DNA]</scope>
    <source>
        <strain evidence="1">B19_G9</strain>
    </source>
</reference>
<name>A0A662DF78_UNCAE</name>
<gene>
    <name evidence="1" type="ORF">DRI96_04295</name>
</gene>
<dbReference type="Proteomes" id="UP000267654">
    <property type="component" value="Unassembled WGS sequence"/>
</dbReference>
<dbReference type="EMBL" id="QMQB01000146">
    <property type="protein sequence ID" value="RLE12596.1"/>
    <property type="molecule type" value="Genomic_DNA"/>
</dbReference>
<sequence length="65" mass="7534">MPKVELEVGIEQIAKILEGLSPGELETLEILLNPELRDELKRRRQEAEIEFKQGRTLSKEQLFSN</sequence>
<protein>
    <submittedName>
        <fullName evidence="1">Uncharacterized protein</fullName>
    </submittedName>
</protein>
<proteinExistence type="predicted"/>
<accession>A0A662DF78</accession>